<dbReference type="InterPro" id="IPR025440">
    <property type="entry name" value="DUF4306"/>
</dbReference>
<protein>
    <submittedName>
        <fullName evidence="2">DUF4306 domain-containing protein</fullName>
    </submittedName>
</protein>
<evidence type="ECO:0000256" key="1">
    <source>
        <dbReference type="SAM" id="Phobius"/>
    </source>
</evidence>
<name>A0ABW5Y197_9BACL</name>
<keyword evidence="1" id="KW-0472">Membrane</keyword>
<dbReference type="RefSeq" id="WP_380147938.1">
    <property type="nucleotide sequence ID" value="NZ_JBHUOR010000098.1"/>
</dbReference>
<sequence>MKYITQLLLGGILFVVAAICALYEGSAVRDIPWEWAYTTPFSQLFGISIVTGQEISQLDFLVYAAKYQPVFPILMLISLCYSYFVLRHWIVSHYPKVGQLLTVVVSVLFIGASIALFKASTTGGILLFWLLLSMALINSALSFKFWKPAVQ</sequence>
<keyword evidence="3" id="KW-1185">Reference proteome</keyword>
<dbReference type="Proteomes" id="UP001597568">
    <property type="component" value="Unassembled WGS sequence"/>
</dbReference>
<accession>A0ABW5Y197</accession>
<dbReference type="Pfam" id="PF14154">
    <property type="entry name" value="DUF4306"/>
    <property type="match status" value="1"/>
</dbReference>
<keyword evidence="1" id="KW-1133">Transmembrane helix</keyword>
<feature type="transmembrane region" description="Helical" evidence="1">
    <location>
        <begin position="98"/>
        <end position="117"/>
    </location>
</feature>
<organism evidence="2 3">
    <name type="scientific">Kurthia populi</name>
    <dbReference type="NCBI Taxonomy" id="1562132"/>
    <lineage>
        <taxon>Bacteria</taxon>
        <taxon>Bacillati</taxon>
        <taxon>Bacillota</taxon>
        <taxon>Bacilli</taxon>
        <taxon>Bacillales</taxon>
        <taxon>Caryophanaceae</taxon>
        <taxon>Kurthia</taxon>
    </lineage>
</organism>
<proteinExistence type="predicted"/>
<evidence type="ECO:0000313" key="2">
    <source>
        <dbReference type="EMBL" id="MFD2869108.1"/>
    </source>
</evidence>
<reference evidence="3" key="1">
    <citation type="journal article" date="2019" name="Int. J. Syst. Evol. Microbiol.">
        <title>The Global Catalogue of Microorganisms (GCM) 10K type strain sequencing project: providing services to taxonomists for standard genome sequencing and annotation.</title>
        <authorList>
            <consortium name="The Broad Institute Genomics Platform"/>
            <consortium name="The Broad Institute Genome Sequencing Center for Infectious Disease"/>
            <person name="Wu L."/>
            <person name="Ma J."/>
        </authorList>
    </citation>
    <scope>NUCLEOTIDE SEQUENCE [LARGE SCALE GENOMIC DNA]</scope>
    <source>
        <strain evidence="3">KCTC 33522</strain>
    </source>
</reference>
<dbReference type="EMBL" id="JBHUOR010000098">
    <property type="protein sequence ID" value="MFD2869108.1"/>
    <property type="molecule type" value="Genomic_DNA"/>
</dbReference>
<feature type="transmembrane region" description="Helical" evidence="1">
    <location>
        <begin position="123"/>
        <end position="146"/>
    </location>
</feature>
<evidence type="ECO:0000313" key="3">
    <source>
        <dbReference type="Proteomes" id="UP001597568"/>
    </source>
</evidence>
<comment type="caution">
    <text evidence="2">The sequence shown here is derived from an EMBL/GenBank/DDBJ whole genome shotgun (WGS) entry which is preliminary data.</text>
</comment>
<gene>
    <name evidence="2" type="ORF">ACFSY7_11450</name>
</gene>
<feature type="transmembrane region" description="Helical" evidence="1">
    <location>
        <begin position="67"/>
        <end position="86"/>
    </location>
</feature>
<keyword evidence="1" id="KW-0812">Transmembrane</keyword>